<feature type="binding site" evidence="9">
    <location>
        <position position="13"/>
    </location>
    <ligand>
        <name>NADPH</name>
        <dbReference type="ChEBI" id="CHEBI:57783"/>
    </ligand>
</feature>
<dbReference type="NCBIfam" id="TIGR00243">
    <property type="entry name" value="Dxr"/>
    <property type="match status" value="1"/>
</dbReference>
<evidence type="ECO:0000256" key="8">
    <source>
        <dbReference type="ARBA" id="ARBA00048543"/>
    </source>
</evidence>
<keyword evidence="4 9" id="KW-0521">NADP</keyword>
<dbReference type="EMBL" id="CP017634">
    <property type="protein sequence ID" value="ATW24535.1"/>
    <property type="molecule type" value="Genomic_DNA"/>
</dbReference>
<dbReference type="Pfam" id="PF02670">
    <property type="entry name" value="DXP_reductoisom"/>
    <property type="match status" value="1"/>
</dbReference>
<feature type="binding site" evidence="9">
    <location>
        <position position="218"/>
    </location>
    <ligand>
        <name>1-deoxy-D-xylulose 5-phosphate</name>
        <dbReference type="ChEBI" id="CHEBI:57792"/>
    </ligand>
</feature>
<keyword evidence="5 9" id="KW-0560">Oxidoreductase</keyword>
<feature type="binding site" evidence="9">
    <location>
        <position position="150"/>
    </location>
    <ligand>
        <name>1-deoxy-D-xylulose 5-phosphate</name>
        <dbReference type="ChEBI" id="CHEBI:57792"/>
    </ligand>
</feature>
<dbReference type="AlphaFoldDB" id="A0A3G1KR03"/>
<dbReference type="PANTHER" id="PTHR30525:SF0">
    <property type="entry name" value="1-DEOXY-D-XYLULOSE 5-PHOSPHATE REDUCTOISOMERASE, CHLOROPLASTIC"/>
    <property type="match status" value="1"/>
</dbReference>
<dbReference type="KEGG" id="fwa:DCMF_06840"/>
<dbReference type="GO" id="GO:0016853">
    <property type="term" value="F:isomerase activity"/>
    <property type="evidence" value="ECO:0007669"/>
    <property type="project" value="UniProtKB-KW"/>
</dbReference>
<evidence type="ECO:0000256" key="1">
    <source>
        <dbReference type="ARBA" id="ARBA00005094"/>
    </source>
</evidence>
<dbReference type="Gene3D" id="1.10.1740.10">
    <property type="match status" value="1"/>
</dbReference>
<dbReference type="GO" id="GO:0030145">
    <property type="term" value="F:manganese ion binding"/>
    <property type="evidence" value="ECO:0007669"/>
    <property type="project" value="TreeGrafter"/>
</dbReference>
<comment type="catalytic activity">
    <reaction evidence="8">
        <text>2-C-methyl-D-erythritol 4-phosphate + NADP(+) = 1-deoxy-D-xylulose 5-phosphate + NADPH + H(+)</text>
        <dbReference type="Rhea" id="RHEA:13717"/>
        <dbReference type="ChEBI" id="CHEBI:15378"/>
        <dbReference type="ChEBI" id="CHEBI:57783"/>
        <dbReference type="ChEBI" id="CHEBI:57792"/>
        <dbReference type="ChEBI" id="CHEBI:58262"/>
        <dbReference type="ChEBI" id="CHEBI:58349"/>
        <dbReference type="EC" id="1.1.1.267"/>
    </reaction>
    <physiologicalReaction direction="right-to-left" evidence="8">
        <dbReference type="Rhea" id="RHEA:13719"/>
    </physiologicalReaction>
</comment>
<comment type="function">
    <text evidence="9">Catalyzes the NADPH-dependent rearrangement and reduction of 1-deoxy-D-xylulose-5-phosphate (DXP) to 2-C-methyl-D-erythritol 4-phosphate (MEP).</text>
</comment>
<feature type="binding site" evidence="9">
    <location>
        <position position="12"/>
    </location>
    <ligand>
        <name>NADPH</name>
        <dbReference type="ChEBI" id="CHEBI:57783"/>
    </ligand>
</feature>
<feature type="binding site" evidence="9">
    <location>
        <position position="37"/>
    </location>
    <ligand>
        <name>NADPH</name>
        <dbReference type="ChEBI" id="CHEBI:57783"/>
    </ligand>
</feature>
<evidence type="ECO:0000256" key="6">
    <source>
        <dbReference type="ARBA" id="ARBA00023211"/>
    </source>
</evidence>
<evidence type="ECO:0000256" key="5">
    <source>
        <dbReference type="ARBA" id="ARBA00023002"/>
    </source>
</evidence>
<comment type="cofactor">
    <cofactor evidence="9">
        <name>Mg(2+)</name>
        <dbReference type="ChEBI" id="CHEBI:18420"/>
    </cofactor>
    <cofactor evidence="9">
        <name>Mn(2+)</name>
        <dbReference type="ChEBI" id="CHEBI:29035"/>
    </cofactor>
</comment>
<dbReference type="GO" id="GO:0030604">
    <property type="term" value="F:1-deoxy-D-xylulose-5-phosphate reductoisomerase activity"/>
    <property type="evidence" value="ECO:0007669"/>
    <property type="project" value="UniProtKB-UniRule"/>
</dbReference>
<feature type="binding site" evidence="9">
    <location>
        <position position="149"/>
    </location>
    <ligand>
        <name>1-deoxy-D-xylulose 5-phosphate</name>
        <dbReference type="ChEBI" id="CHEBI:57792"/>
    </ligand>
</feature>
<feature type="binding site" evidence="9">
    <location>
        <position position="148"/>
    </location>
    <ligand>
        <name>Mn(2+)</name>
        <dbReference type="ChEBI" id="CHEBI:29035"/>
    </ligand>
</feature>
<sequence>MKRIALLGSTGSIGRQATEVVDWFPEEFSLVALAAHRHTDLLAEQVKKYQPEVVVIYDETCYGALKEKISFFSGEILVGMEGLIRAASWASADLVITAVSGVVGLLPTVKAIEAGKNIALANKETLVAAGPLVMNLAREKGIRIVPVDSEHSAIFQCFEGDGQAVEKILLTASGGPFRGLTGEQLKKVTPEMALKHPTWNMGHKITIDSATMMNKGLEVIEARWLFQVSYDDITVVVHPQSIIHSMVQYGDGSILGHLGKTDMRIPIQYALTYPDRWKNNLTRIDFAKLAHITFEEPDFASFPCLRIAYEAGREGGTYPAVMNGANEVLVDLFLSKKIGFMDIPAGIERILSRHQREENPSLEAILEADRWARKTVLEVV</sequence>
<evidence type="ECO:0000313" key="13">
    <source>
        <dbReference type="EMBL" id="ATW24535.1"/>
    </source>
</evidence>
<evidence type="ECO:0000259" key="12">
    <source>
        <dbReference type="Pfam" id="PF13288"/>
    </source>
</evidence>
<evidence type="ECO:0000256" key="3">
    <source>
        <dbReference type="ARBA" id="ARBA00022723"/>
    </source>
</evidence>
<feature type="binding site" evidence="9">
    <location>
        <position position="10"/>
    </location>
    <ligand>
        <name>NADPH</name>
        <dbReference type="ChEBI" id="CHEBI:57783"/>
    </ligand>
</feature>
<keyword evidence="14" id="KW-1185">Reference proteome</keyword>
<evidence type="ECO:0000313" key="14">
    <source>
        <dbReference type="Proteomes" id="UP000323521"/>
    </source>
</evidence>
<keyword evidence="7 9" id="KW-0414">Isoprene biosynthesis</keyword>
<feature type="binding site" evidence="9">
    <location>
        <position position="214"/>
    </location>
    <ligand>
        <name>1-deoxy-D-xylulose 5-phosphate</name>
        <dbReference type="ChEBI" id="CHEBI:57792"/>
    </ligand>
</feature>
<feature type="binding site" evidence="9">
    <location>
        <position position="209"/>
    </location>
    <ligand>
        <name>1-deoxy-D-xylulose 5-phosphate</name>
        <dbReference type="ChEBI" id="CHEBI:57792"/>
    </ligand>
</feature>
<feature type="domain" description="1-deoxy-D-xylulose 5-phosphate reductoisomerase C-terminal" evidence="11">
    <location>
        <begin position="144"/>
        <end position="226"/>
    </location>
</feature>
<evidence type="ECO:0000256" key="2">
    <source>
        <dbReference type="ARBA" id="ARBA00006825"/>
    </source>
</evidence>
<comment type="pathway">
    <text evidence="1 9">Isoprenoid biosynthesis; isopentenyl diphosphate biosynthesis via DXP pathway; isopentenyl diphosphate from 1-deoxy-D-xylulose 5-phosphate: step 1/6.</text>
</comment>
<dbReference type="Gene3D" id="3.40.50.720">
    <property type="entry name" value="NAD(P)-binding Rossmann-like Domain"/>
    <property type="match status" value="1"/>
</dbReference>
<feature type="binding site" evidence="9">
    <location>
        <position position="122"/>
    </location>
    <ligand>
        <name>NADPH</name>
        <dbReference type="ChEBI" id="CHEBI:57783"/>
    </ligand>
</feature>
<feature type="binding site" evidence="9">
    <location>
        <position position="215"/>
    </location>
    <ligand>
        <name>1-deoxy-D-xylulose 5-phosphate</name>
        <dbReference type="ChEBI" id="CHEBI:57792"/>
    </ligand>
</feature>
<comment type="caution">
    <text evidence="9">Lacks conserved residue(s) required for the propagation of feature annotation.</text>
</comment>
<evidence type="ECO:0000256" key="7">
    <source>
        <dbReference type="ARBA" id="ARBA00023229"/>
    </source>
</evidence>
<dbReference type="InterPro" id="IPR026877">
    <property type="entry name" value="DXPR_C"/>
</dbReference>
<accession>A0A3G1KR03</accession>
<feature type="binding site" evidence="9">
    <location>
        <position position="124"/>
    </location>
    <ligand>
        <name>NADPH</name>
        <dbReference type="ChEBI" id="CHEBI:57783"/>
    </ligand>
</feature>
<keyword evidence="9" id="KW-0460">Magnesium</keyword>
<dbReference type="InterPro" id="IPR003821">
    <property type="entry name" value="DXP_reductoisomerase"/>
</dbReference>
<feature type="binding site" evidence="9">
    <location>
        <position position="218"/>
    </location>
    <ligand>
        <name>Mn(2+)</name>
        <dbReference type="ChEBI" id="CHEBI:29035"/>
    </ligand>
</feature>
<dbReference type="FunFam" id="3.40.50.720:FF:000045">
    <property type="entry name" value="1-deoxy-D-xylulose 5-phosphate reductoisomerase"/>
    <property type="match status" value="1"/>
</dbReference>
<dbReference type="HAMAP" id="MF_00183">
    <property type="entry name" value="DXP_reductoisom"/>
    <property type="match status" value="1"/>
</dbReference>
<evidence type="ECO:0000256" key="4">
    <source>
        <dbReference type="ARBA" id="ARBA00022857"/>
    </source>
</evidence>
<dbReference type="SUPFAM" id="SSF51735">
    <property type="entry name" value="NAD(P)-binding Rossmann-fold domains"/>
    <property type="match status" value="1"/>
</dbReference>
<dbReference type="InterPro" id="IPR036291">
    <property type="entry name" value="NAD(P)-bd_dom_sf"/>
</dbReference>
<feature type="domain" description="1-deoxy-D-xylulose 5-phosphate reductoisomerase N-terminal" evidence="10">
    <location>
        <begin position="4"/>
        <end position="130"/>
    </location>
</feature>
<dbReference type="RefSeq" id="WP_148133733.1">
    <property type="nucleotide sequence ID" value="NZ_CP017634.1"/>
</dbReference>
<evidence type="ECO:0000259" key="11">
    <source>
        <dbReference type="Pfam" id="PF08436"/>
    </source>
</evidence>
<feature type="binding site" evidence="9">
    <location>
        <position position="11"/>
    </location>
    <ligand>
        <name>NADPH</name>
        <dbReference type="ChEBI" id="CHEBI:57783"/>
    </ligand>
</feature>
<dbReference type="Pfam" id="PF13288">
    <property type="entry name" value="DXPR_C"/>
    <property type="match status" value="1"/>
</dbReference>
<proteinExistence type="inferred from homology"/>
<dbReference type="EC" id="1.1.1.267" evidence="9"/>
<dbReference type="GO" id="GO:0070402">
    <property type="term" value="F:NADPH binding"/>
    <property type="evidence" value="ECO:0007669"/>
    <property type="project" value="InterPro"/>
</dbReference>
<dbReference type="PIRSF" id="PIRSF006205">
    <property type="entry name" value="Dxp_reductismrs"/>
    <property type="match status" value="1"/>
</dbReference>
<feature type="binding site" evidence="9">
    <location>
        <position position="173"/>
    </location>
    <ligand>
        <name>1-deoxy-D-xylulose 5-phosphate</name>
        <dbReference type="ChEBI" id="CHEBI:57792"/>
    </ligand>
</feature>
<evidence type="ECO:0000259" key="10">
    <source>
        <dbReference type="Pfam" id="PF02670"/>
    </source>
</evidence>
<dbReference type="NCBIfam" id="NF009114">
    <property type="entry name" value="PRK12464.1"/>
    <property type="match status" value="1"/>
</dbReference>
<dbReference type="Pfam" id="PF08436">
    <property type="entry name" value="DXP_redisom_C"/>
    <property type="match status" value="1"/>
</dbReference>
<dbReference type="GO" id="GO:0051484">
    <property type="term" value="P:isopentenyl diphosphate biosynthetic process, methylerythritol 4-phosphate pathway involved in terpenoid biosynthetic process"/>
    <property type="evidence" value="ECO:0007669"/>
    <property type="project" value="UniProtKB-ARBA"/>
</dbReference>
<dbReference type="SUPFAM" id="SSF69055">
    <property type="entry name" value="1-deoxy-D-xylulose-5-phosphate reductoisomerase, C-terminal domain"/>
    <property type="match status" value="1"/>
</dbReference>
<keyword evidence="3 9" id="KW-0479">Metal-binding</keyword>
<dbReference type="UniPathway" id="UPA00056">
    <property type="reaction ID" value="UER00092"/>
</dbReference>
<dbReference type="PANTHER" id="PTHR30525">
    <property type="entry name" value="1-DEOXY-D-XYLULOSE 5-PHOSPHATE REDUCTOISOMERASE"/>
    <property type="match status" value="1"/>
</dbReference>
<dbReference type="SUPFAM" id="SSF55347">
    <property type="entry name" value="Glyceraldehyde-3-phosphate dehydrogenase-like, C-terminal domain"/>
    <property type="match status" value="1"/>
</dbReference>
<feature type="binding site" evidence="9">
    <location>
        <position position="123"/>
    </location>
    <ligand>
        <name>1-deoxy-D-xylulose 5-phosphate</name>
        <dbReference type="ChEBI" id="CHEBI:57792"/>
    </ligand>
</feature>
<dbReference type="InterPro" id="IPR013644">
    <property type="entry name" value="DXP_reductoisomerase_C"/>
</dbReference>
<keyword evidence="6 9" id="KW-0464">Manganese</keyword>
<protein>
    <recommendedName>
        <fullName evidence="9">1-deoxy-D-xylulose 5-phosphate reductoisomerase</fullName>
        <shortName evidence="9">DXP reductoisomerase</shortName>
        <ecNumber evidence="9">1.1.1.267</ecNumber>
    </recommendedName>
    <alternativeName>
        <fullName evidence="9">1-deoxyxylulose-5-phosphate reductoisomerase</fullName>
    </alternativeName>
    <alternativeName>
        <fullName evidence="9">2-C-methyl-D-erythritol 4-phosphate synthase</fullName>
    </alternativeName>
</protein>
<comment type="similarity">
    <text evidence="2 9">Belongs to the DXR family.</text>
</comment>
<feature type="domain" description="DXP reductoisomerase C-terminal" evidence="12">
    <location>
        <begin position="258"/>
        <end position="374"/>
    </location>
</feature>
<dbReference type="Proteomes" id="UP000323521">
    <property type="component" value="Chromosome"/>
</dbReference>
<dbReference type="InterPro" id="IPR013512">
    <property type="entry name" value="DXP_reductoisomerase_N"/>
</dbReference>
<dbReference type="InterPro" id="IPR036169">
    <property type="entry name" value="DXPR_C_sf"/>
</dbReference>
<name>A0A3G1KR03_FORW1</name>
<feature type="binding site" evidence="9">
    <location>
        <position position="196"/>
    </location>
    <ligand>
        <name>1-deoxy-D-xylulose 5-phosphate</name>
        <dbReference type="ChEBI" id="CHEBI:57792"/>
    </ligand>
</feature>
<feature type="binding site" evidence="9">
    <location>
        <position position="150"/>
    </location>
    <ligand>
        <name>Mn(2+)</name>
        <dbReference type="ChEBI" id="CHEBI:29035"/>
    </ligand>
</feature>
<evidence type="ECO:0000256" key="9">
    <source>
        <dbReference type="HAMAP-Rule" id="MF_00183"/>
    </source>
</evidence>
<reference evidence="13 14" key="1">
    <citation type="submission" date="2016-10" db="EMBL/GenBank/DDBJ databases">
        <title>Complete Genome Sequence of Peptococcaceae strain DCMF.</title>
        <authorList>
            <person name="Edwards R.J."/>
            <person name="Holland S.I."/>
            <person name="Deshpande N.P."/>
            <person name="Wong Y.K."/>
            <person name="Ertan H."/>
            <person name="Manefield M."/>
            <person name="Russell T.L."/>
            <person name="Lee M.J."/>
        </authorList>
    </citation>
    <scope>NUCLEOTIDE SEQUENCE [LARGE SCALE GENOMIC DNA]</scope>
    <source>
        <strain evidence="13 14">DCMF</strain>
    </source>
</reference>
<gene>
    <name evidence="9" type="primary">dxr</name>
    <name evidence="13" type="ORF">DCMF_06840</name>
</gene>
<organism evidence="13 14">
    <name type="scientific">Formimonas warabiya</name>
    <dbReference type="NCBI Taxonomy" id="1761012"/>
    <lineage>
        <taxon>Bacteria</taxon>
        <taxon>Bacillati</taxon>
        <taxon>Bacillota</taxon>
        <taxon>Clostridia</taxon>
        <taxon>Eubacteriales</taxon>
        <taxon>Peptococcaceae</taxon>
        <taxon>Candidatus Formimonas</taxon>
    </lineage>
</organism>
<dbReference type="OrthoDB" id="9806546at2"/>
<keyword evidence="13" id="KW-0413">Isomerase</keyword>
<feature type="binding site" evidence="9">
    <location>
        <position position="202"/>
    </location>
    <ligand>
        <name>NADPH</name>
        <dbReference type="ChEBI" id="CHEBI:57783"/>
    </ligand>
</feature>